<proteinExistence type="predicted"/>
<evidence type="ECO:0000313" key="2">
    <source>
        <dbReference type="EMBL" id="PJJ54899.1"/>
    </source>
</evidence>
<comment type="caution">
    <text evidence="2">The sequence shown here is derived from an EMBL/GenBank/DDBJ whole genome shotgun (WGS) entry which is preliminary data.</text>
</comment>
<dbReference type="Proteomes" id="UP000228535">
    <property type="component" value="Unassembled WGS sequence"/>
</dbReference>
<dbReference type="AlphaFoldDB" id="A0A2M9BAD0"/>
<name>A0A2M9BAD0_9BACT</name>
<sequence>MKNVLHLLTGFTLATFSTVPALATPGPALSLTASGGQNPTADQSCQVRALQLSCYYASALRLSISQAAAVKQATTQELEQLSQLNEAITAPNPAKAPAFTTEQVQQQYDAAMLQILTPGQYSAFHLLQERQAGQMLQLSGHVARK</sequence>
<evidence type="ECO:0000313" key="3">
    <source>
        <dbReference type="Proteomes" id="UP000228535"/>
    </source>
</evidence>
<dbReference type="OrthoDB" id="887286at2"/>
<dbReference type="EMBL" id="PGFA01000002">
    <property type="protein sequence ID" value="PJJ54899.1"/>
    <property type="molecule type" value="Genomic_DNA"/>
</dbReference>
<keyword evidence="1" id="KW-0732">Signal</keyword>
<gene>
    <name evidence="2" type="ORF">CLV45_3245</name>
</gene>
<dbReference type="RefSeq" id="WP_100337496.1">
    <property type="nucleotide sequence ID" value="NZ_PGFA01000002.1"/>
</dbReference>
<feature type="signal peptide" evidence="1">
    <location>
        <begin position="1"/>
        <end position="23"/>
    </location>
</feature>
<feature type="chain" id="PRO_5014915834" evidence="1">
    <location>
        <begin position="24"/>
        <end position="145"/>
    </location>
</feature>
<accession>A0A2M9BAD0</accession>
<keyword evidence="3" id="KW-1185">Reference proteome</keyword>
<protein>
    <submittedName>
        <fullName evidence="2">Uncharacterized protein</fullName>
    </submittedName>
</protein>
<reference evidence="2 3" key="1">
    <citation type="submission" date="2017-11" db="EMBL/GenBank/DDBJ databases">
        <title>Genomic Encyclopedia of Archaeal and Bacterial Type Strains, Phase II (KMG-II): From Individual Species to Whole Genera.</title>
        <authorList>
            <person name="Goeker M."/>
        </authorList>
    </citation>
    <scope>NUCLEOTIDE SEQUENCE [LARGE SCALE GENOMIC DNA]</scope>
    <source>
        <strain evidence="2 3">DSM 11115</strain>
    </source>
</reference>
<evidence type="ECO:0000256" key="1">
    <source>
        <dbReference type="SAM" id="SignalP"/>
    </source>
</evidence>
<organism evidence="2 3">
    <name type="scientific">Hymenobacter chitinivorans DSM 11115</name>
    <dbReference type="NCBI Taxonomy" id="1121954"/>
    <lineage>
        <taxon>Bacteria</taxon>
        <taxon>Pseudomonadati</taxon>
        <taxon>Bacteroidota</taxon>
        <taxon>Cytophagia</taxon>
        <taxon>Cytophagales</taxon>
        <taxon>Hymenobacteraceae</taxon>
        <taxon>Hymenobacter</taxon>
    </lineage>
</organism>